<sequence>MSNQVKLDIPVYDVVKDHPELLDVLVDLGFHPLANPSLLNSLGRVTTIRQGAQLIKLPLNHIIQHLEWNGYEVIQ</sequence>
<name>A0ABS0LPN6_9LACT</name>
<dbReference type="Pfam" id="PF08984">
    <property type="entry name" value="DUF1858"/>
    <property type="match status" value="1"/>
</dbReference>
<accession>A0ABS0LPN6</accession>
<dbReference type="InterPro" id="IPR015077">
    <property type="entry name" value="DUF1858"/>
</dbReference>
<organism evidence="2 3">
    <name type="scientific">Facklamia lactis</name>
    <dbReference type="NCBI Taxonomy" id="2749967"/>
    <lineage>
        <taxon>Bacteria</taxon>
        <taxon>Bacillati</taxon>
        <taxon>Bacillota</taxon>
        <taxon>Bacilli</taxon>
        <taxon>Lactobacillales</taxon>
        <taxon>Aerococcaceae</taxon>
        <taxon>Facklamia</taxon>
    </lineage>
</organism>
<dbReference type="Gene3D" id="1.10.3910.10">
    <property type="entry name" value="SP0561-like"/>
    <property type="match status" value="1"/>
</dbReference>
<dbReference type="InterPro" id="IPR038062">
    <property type="entry name" value="ScdA-like_N_sf"/>
</dbReference>
<gene>
    <name evidence="2" type="ORF">HZY91_04290</name>
</gene>
<comment type="caution">
    <text evidence="2">The sequence shown here is derived from an EMBL/GenBank/DDBJ whole genome shotgun (WGS) entry which is preliminary data.</text>
</comment>
<evidence type="ECO:0000259" key="1">
    <source>
        <dbReference type="Pfam" id="PF08984"/>
    </source>
</evidence>
<dbReference type="SUPFAM" id="SSF140683">
    <property type="entry name" value="SP0561-like"/>
    <property type="match status" value="1"/>
</dbReference>
<proteinExistence type="predicted"/>
<keyword evidence="3" id="KW-1185">Reference proteome</keyword>
<reference evidence="2 3" key="1">
    <citation type="submission" date="2020-07" db="EMBL/GenBank/DDBJ databases">
        <title>Facklamia lactis sp. nov., isolated from raw milk.</title>
        <authorList>
            <person name="Doll E.V."/>
            <person name="Huptas C."/>
            <person name="Staib L."/>
            <person name="Wenning M."/>
            <person name="Scherer S."/>
        </authorList>
    </citation>
    <scope>NUCLEOTIDE SEQUENCE [LARGE SCALE GENOMIC DNA]</scope>
    <source>
        <strain evidence="2 3">DSM 111018</strain>
    </source>
</reference>
<evidence type="ECO:0000313" key="2">
    <source>
        <dbReference type="EMBL" id="MBG9986111.1"/>
    </source>
</evidence>
<dbReference type="EMBL" id="JACBXQ010000002">
    <property type="protein sequence ID" value="MBG9986111.1"/>
    <property type="molecule type" value="Genomic_DNA"/>
</dbReference>
<protein>
    <submittedName>
        <fullName evidence="2">DUF1858 domain-containing protein</fullName>
    </submittedName>
</protein>
<evidence type="ECO:0000313" key="3">
    <source>
        <dbReference type="Proteomes" id="UP000721415"/>
    </source>
</evidence>
<feature type="domain" description="DUF1858" evidence="1">
    <location>
        <begin position="7"/>
        <end position="63"/>
    </location>
</feature>
<dbReference type="Proteomes" id="UP000721415">
    <property type="component" value="Unassembled WGS sequence"/>
</dbReference>